<dbReference type="GeneID" id="68111740"/>
<dbReference type="VEuPathDB" id="AmoebaDB:NF0130190"/>
<feature type="domain" description="VWFA" evidence="4">
    <location>
        <begin position="188"/>
        <end position="350"/>
    </location>
</feature>
<dbReference type="PANTHER" id="PTHR10166:SF37">
    <property type="entry name" value="STOLID, ISOFORM H"/>
    <property type="match status" value="1"/>
</dbReference>
<feature type="region of interest" description="Disordered" evidence="1">
    <location>
        <begin position="534"/>
        <end position="553"/>
    </location>
</feature>
<gene>
    <name evidence="5" type="ORF">FDP41_004522</name>
</gene>
<evidence type="ECO:0000256" key="3">
    <source>
        <dbReference type="SAM" id="SignalP"/>
    </source>
</evidence>
<dbReference type="VEuPathDB" id="AmoebaDB:NfTy_082940"/>
<accession>A0A6A5BFK7</accession>
<dbReference type="VEuPathDB" id="AmoebaDB:FDP41_004522"/>
<feature type="signal peptide" evidence="3">
    <location>
        <begin position="1"/>
        <end position="22"/>
    </location>
</feature>
<keyword evidence="2" id="KW-0812">Transmembrane</keyword>
<evidence type="ECO:0000256" key="1">
    <source>
        <dbReference type="SAM" id="MobiDB-lite"/>
    </source>
</evidence>
<comment type="caution">
    <text evidence="5">The sequence shown here is derived from an EMBL/GenBank/DDBJ whole genome shotgun (WGS) entry which is preliminary data.</text>
</comment>
<dbReference type="EMBL" id="VFQX01000037">
    <property type="protein sequence ID" value="KAF0976623.1"/>
    <property type="molecule type" value="Genomic_DNA"/>
</dbReference>
<protein>
    <recommendedName>
        <fullName evidence="4">VWFA domain-containing protein</fullName>
    </recommendedName>
</protein>
<dbReference type="InterPro" id="IPR002035">
    <property type="entry name" value="VWF_A"/>
</dbReference>
<feature type="chain" id="PRO_5025628400" description="VWFA domain-containing protein" evidence="3">
    <location>
        <begin position="23"/>
        <end position="553"/>
    </location>
</feature>
<evidence type="ECO:0000313" key="5">
    <source>
        <dbReference type="EMBL" id="KAF0976623.1"/>
    </source>
</evidence>
<dbReference type="PANTHER" id="PTHR10166">
    <property type="entry name" value="VOLTAGE-DEPENDENT CALCIUM CHANNEL SUBUNIT ALPHA-2/DELTA-RELATED"/>
    <property type="match status" value="1"/>
</dbReference>
<dbReference type="RefSeq" id="XP_044561336.1">
    <property type="nucleotide sequence ID" value="XM_044707946.1"/>
</dbReference>
<dbReference type="PROSITE" id="PS50234">
    <property type="entry name" value="VWFA"/>
    <property type="match status" value="1"/>
</dbReference>
<dbReference type="GO" id="GO:0005245">
    <property type="term" value="F:voltage-gated calcium channel activity"/>
    <property type="evidence" value="ECO:0007669"/>
    <property type="project" value="TreeGrafter"/>
</dbReference>
<organism evidence="5 6">
    <name type="scientific">Naegleria fowleri</name>
    <name type="common">Brain eating amoeba</name>
    <dbReference type="NCBI Taxonomy" id="5763"/>
    <lineage>
        <taxon>Eukaryota</taxon>
        <taxon>Discoba</taxon>
        <taxon>Heterolobosea</taxon>
        <taxon>Tetramitia</taxon>
        <taxon>Eutetramitia</taxon>
        <taxon>Vahlkampfiidae</taxon>
        <taxon>Naegleria</taxon>
    </lineage>
</organism>
<keyword evidence="2" id="KW-1133">Transmembrane helix</keyword>
<dbReference type="AlphaFoldDB" id="A0A6A5BFK7"/>
<sequence length="553" mass="60883">MPPKVVCVLVCLLISGISFSLQQSGPKAPSSFSALLDRKEQIARSVCSNFTKNFDNLPYDIPNIADRLSCYYIDGCDRNLEFKMPKYGCAFGFNYGNPESRCTGCGARSVSFEYSVSLFPTGTDGTQKYTPGTAVSIPQVRDFRCAIQDLRLTYRTSDSFSSKSGTCFRGFEYRNRSWFVSASYVSKNLLIIVDYSSVVLSSRTGGYSTTMSAIQSLIDSLNVRDKVALIMFSKKAIICDVNAKNGFVKADSSNKASMLACINQYFVETTSTISTGSYHSAALESAFGFIRQFNSSMVSCDTSIAFFGDADNINDESNPVNTMISQFALTKNTLPQSQVDTIRIFSFTVGLTGGRPNPLKAYPCLTGGLWIPLDPSDVTSEQKNDIRGIISPFFRFHSYRRLFESKIVWSEFYMDLLGVGNMTTAALPCFSSSGSFLGVVGVDVPATLFNYSTYPDADVEFKKRQQDSDGPGYCPSVLLPDSFVADLRGGPCNYCNQPCGTLAVMLGFIPAMLASFVVFVVISFYFYKRSLRSAEGKEEKEENNRPQSISAKK</sequence>
<proteinExistence type="predicted"/>
<keyword evidence="6" id="KW-1185">Reference proteome</keyword>
<dbReference type="GO" id="GO:0005891">
    <property type="term" value="C:voltage-gated calcium channel complex"/>
    <property type="evidence" value="ECO:0007669"/>
    <property type="project" value="TreeGrafter"/>
</dbReference>
<dbReference type="InterPro" id="IPR051173">
    <property type="entry name" value="Ca_channel_alpha-2/delta"/>
</dbReference>
<evidence type="ECO:0000259" key="4">
    <source>
        <dbReference type="PROSITE" id="PS50234"/>
    </source>
</evidence>
<evidence type="ECO:0000313" key="6">
    <source>
        <dbReference type="Proteomes" id="UP000444721"/>
    </source>
</evidence>
<dbReference type="VEuPathDB" id="AmoebaDB:NF0130200"/>
<evidence type="ECO:0000256" key="2">
    <source>
        <dbReference type="SAM" id="Phobius"/>
    </source>
</evidence>
<feature type="transmembrane region" description="Helical" evidence="2">
    <location>
        <begin position="502"/>
        <end position="527"/>
    </location>
</feature>
<reference evidence="5 6" key="1">
    <citation type="journal article" date="2019" name="Sci. Rep.">
        <title>Nanopore sequencing improves the draft genome of the human pathogenic amoeba Naegleria fowleri.</title>
        <authorList>
            <person name="Liechti N."/>
            <person name="Schurch N."/>
            <person name="Bruggmann R."/>
            <person name="Wittwer M."/>
        </authorList>
    </citation>
    <scope>NUCLEOTIDE SEQUENCE [LARGE SCALE GENOMIC DNA]</scope>
    <source>
        <strain evidence="5 6">ATCC 30894</strain>
    </source>
</reference>
<name>A0A6A5BFK7_NAEFO</name>
<dbReference type="OrthoDB" id="8179127at2759"/>
<dbReference type="Gene3D" id="3.30.450.20">
    <property type="entry name" value="PAS domain"/>
    <property type="match status" value="1"/>
</dbReference>
<dbReference type="Proteomes" id="UP000444721">
    <property type="component" value="Unassembled WGS sequence"/>
</dbReference>
<keyword evidence="2" id="KW-0472">Membrane</keyword>
<feature type="compositionally biased region" description="Basic and acidic residues" evidence="1">
    <location>
        <begin position="534"/>
        <end position="544"/>
    </location>
</feature>
<keyword evidence="3" id="KW-0732">Signal</keyword>